<protein>
    <submittedName>
        <fullName evidence="8">RNA polymerase sigma factor</fullName>
    </submittedName>
</protein>
<dbReference type="InterPro" id="IPR036388">
    <property type="entry name" value="WH-like_DNA-bd_sf"/>
</dbReference>
<accession>A0ABS8PVZ6</accession>
<dbReference type="CDD" id="cd06171">
    <property type="entry name" value="Sigma70_r4"/>
    <property type="match status" value="1"/>
</dbReference>
<comment type="caution">
    <text evidence="8">The sequence shown here is derived from an EMBL/GenBank/DDBJ whole genome shotgun (WGS) entry which is preliminary data.</text>
</comment>
<dbReference type="InterPro" id="IPR013325">
    <property type="entry name" value="RNA_pol_sigma_r2"/>
</dbReference>
<feature type="domain" description="RNA polymerase sigma factor 70 region 4 type 2" evidence="7">
    <location>
        <begin position="99"/>
        <end position="150"/>
    </location>
</feature>
<dbReference type="PANTHER" id="PTHR43133">
    <property type="entry name" value="RNA POLYMERASE ECF-TYPE SIGMA FACTO"/>
    <property type="match status" value="1"/>
</dbReference>
<dbReference type="PANTHER" id="PTHR43133:SF8">
    <property type="entry name" value="RNA POLYMERASE SIGMA FACTOR HI_1459-RELATED"/>
    <property type="match status" value="1"/>
</dbReference>
<reference evidence="8 9" key="1">
    <citation type="submission" date="2021-11" db="EMBL/GenBank/DDBJ databases">
        <title>Genomic of Niabella pedocola.</title>
        <authorList>
            <person name="Wu T."/>
        </authorList>
    </citation>
    <scope>NUCLEOTIDE SEQUENCE [LARGE SCALE GENOMIC DNA]</scope>
    <source>
        <strain evidence="8 9">JCM 31011</strain>
    </source>
</reference>
<feature type="domain" description="RNA polymerase sigma-70 region 2" evidence="6">
    <location>
        <begin position="10"/>
        <end position="75"/>
    </location>
</feature>
<dbReference type="InterPro" id="IPR013324">
    <property type="entry name" value="RNA_pol_sigma_r3/r4-like"/>
</dbReference>
<dbReference type="InterPro" id="IPR007627">
    <property type="entry name" value="RNA_pol_sigma70_r2"/>
</dbReference>
<dbReference type="InterPro" id="IPR013249">
    <property type="entry name" value="RNA_pol_sigma70_r4_t2"/>
</dbReference>
<dbReference type="InterPro" id="IPR014284">
    <property type="entry name" value="RNA_pol_sigma-70_dom"/>
</dbReference>
<organism evidence="8 9">
    <name type="scientific">Niabella pedocola</name>
    <dbReference type="NCBI Taxonomy" id="1752077"/>
    <lineage>
        <taxon>Bacteria</taxon>
        <taxon>Pseudomonadati</taxon>
        <taxon>Bacteroidota</taxon>
        <taxon>Chitinophagia</taxon>
        <taxon>Chitinophagales</taxon>
        <taxon>Chitinophagaceae</taxon>
        <taxon>Niabella</taxon>
    </lineage>
</organism>
<evidence type="ECO:0000256" key="1">
    <source>
        <dbReference type="ARBA" id="ARBA00010641"/>
    </source>
</evidence>
<dbReference type="SUPFAM" id="SSF88946">
    <property type="entry name" value="Sigma2 domain of RNA polymerase sigma factors"/>
    <property type="match status" value="1"/>
</dbReference>
<dbReference type="EMBL" id="JAJNEC010000006">
    <property type="protein sequence ID" value="MCD2425244.1"/>
    <property type="molecule type" value="Genomic_DNA"/>
</dbReference>
<dbReference type="Pfam" id="PF04542">
    <property type="entry name" value="Sigma70_r2"/>
    <property type="match status" value="1"/>
</dbReference>
<keyword evidence="9" id="KW-1185">Reference proteome</keyword>
<dbReference type="NCBIfam" id="TIGR02937">
    <property type="entry name" value="sigma70-ECF"/>
    <property type="match status" value="1"/>
</dbReference>
<evidence type="ECO:0000313" key="8">
    <source>
        <dbReference type="EMBL" id="MCD2425244.1"/>
    </source>
</evidence>
<evidence type="ECO:0000256" key="3">
    <source>
        <dbReference type="ARBA" id="ARBA00023082"/>
    </source>
</evidence>
<keyword evidence="2" id="KW-0805">Transcription regulation</keyword>
<gene>
    <name evidence="8" type="ORF">LQ567_20830</name>
</gene>
<name>A0ABS8PVZ6_9BACT</name>
<comment type="similarity">
    <text evidence="1">Belongs to the sigma-70 factor family. ECF subfamily.</text>
</comment>
<keyword evidence="3" id="KW-0731">Sigma factor</keyword>
<evidence type="ECO:0000256" key="4">
    <source>
        <dbReference type="ARBA" id="ARBA00023125"/>
    </source>
</evidence>
<evidence type="ECO:0000256" key="2">
    <source>
        <dbReference type="ARBA" id="ARBA00023015"/>
    </source>
</evidence>
<evidence type="ECO:0000259" key="6">
    <source>
        <dbReference type="Pfam" id="PF04542"/>
    </source>
</evidence>
<proteinExistence type="inferred from homology"/>
<dbReference type="Gene3D" id="1.10.10.10">
    <property type="entry name" value="Winged helix-like DNA-binding domain superfamily/Winged helix DNA-binding domain"/>
    <property type="match status" value="1"/>
</dbReference>
<keyword evidence="4" id="KW-0238">DNA-binding</keyword>
<dbReference type="Proteomes" id="UP001199816">
    <property type="component" value="Unassembled WGS sequence"/>
</dbReference>
<dbReference type="InterPro" id="IPR039425">
    <property type="entry name" value="RNA_pol_sigma-70-like"/>
</dbReference>
<keyword evidence="5" id="KW-0804">Transcription</keyword>
<dbReference type="RefSeq" id="WP_231007682.1">
    <property type="nucleotide sequence ID" value="NZ_JAJNEC010000006.1"/>
</dbReference>
<dbReference type="Pfam" id="PF08281">
    <property type="entry name" value="Sigma70_r4_2"/>
    <property type="match status" value="1"/>
</dbReference>
<dbReference type="SUPFAM" id="SSF88659">
    <property type="entry name" value="Sigma3 and sigma4 domains of RNA polymerase sigma factors"/>
    <property type="match status" value="1"/>
</dbReference>
<evidence type="ECO:0000256" key="5">
    <source>
        <dbReference type="ARBA" id="ARBA00023163"/>
    </source>
</evidence>
<evidence type="ECO:0000313" key="9">
    <source>
        <dbReference type="Proteomes" id="UP001199816"/>
    </source>
</evidence>
<sequence length="161" mass="18925">MTDKEYNECVTMYADNVYRFIVKNLKHAANAEDVVQSAFQALWEQRSEVQAEKSKSLLFTIAYRKMIDHIRKHKRMIYEESMGAYDRYTEEGSRNLKEVLNRALERLDDTKRSLVLLKDYEGYSYEEIGGITGLSASQVRVYLHRARLQLKAYLVKIENVL</sequence>
<dbReference type="Gene3D" id="1.10.1740.10">
    <property type="match status" value="1"/>
</dbReference>
<evidence type="ECO:0000259" key="7">
    <source>
        <dbReference type="Pfam" id="PF08281"/>
    </source>
</evidence>